<dbReference type="Proteomes" id="UP001204615">
    <property type="component" value="Unassembled WGS sequence"/>
</dbReference>
<dbReference type="EMBL" id="JAMZEK010000003">
    <property type="protein sequence ID" value="MCP1375173.1"/>
    <property type="molecule type" value="Genomic_DNA"/>
</dbReference>
<evidence type="ECO:0000256" key="1">
    <source>
        <dbReference type="SAM" id="MobiDB-lite"/>
    </source>
</evidence>
<accession>A0ABT1FCS8</accession>
<sequence length="298" mass="32155">MQGTIAHAVALVLEGNAALRGVSSTGLDNGHSTMTFCEFVRFVDLASTPTGWSERTVAEDPTAWFGYLKERGFNELRLSHGPSGGTNPNGVPDRMLAAFIGGGGRWQIQASRPRGSDSWESRWTVGDRERADRRIWQVTYGRVARNQPPSADESIDLQALRDELREALVRIKAFASKQGLDNFAVCFANGLDDLAAPSPVHAFHKELANPSLLPLAAIQLLSAAQSAWVFGGMGSWNDLGFDGEDQATYESISEALYGTVNRAIVAATNSSASGSTCAPDPDPGSDKPGKRVWWKRFG</sequence>
<comment type="caution">
    <text evidence="2">The sequence shown here is derived from an EMBL/GenBank/DDBJ whole genome shotgun (WGS) entry which is preliminary data.</text>
</comment>
<feature type="region of interest" description="Disordered" evidence="1">
    <location>
        <begin position="271"/>
        <end position="298"/>
    </location>
</feature>
<dbReference type="RefSeq" id="WP_253567448.1">
    <property type="nucleotide sequence ID" value="NZ_JAMZEK010000003.1"/>
</dbReference>
<evidence type="ECO:0000313" key="2">
    <source>
        <dbReference type="EMBL" id="MCP1375173.1"/>
    </source>
</evidence>
<reference evidence="2 3" key="1">
    <citation type="submission" date="2022-06" db="EMBL/GenBank/DDBJ databases">
        <title>Dyella sp. Sa strain:Sa Genome sequencing.</title>
        <authorList>
            <person name="Park S."/>
        </authorList>
    </citation>
    <scope>NUCLEOTIDE SEQUENCE [LARGE SCALE GENOMIC DNA]</scope>
    <source>
        <strain evidence="2 3">Sa</strain>
    </source>
</reference>
<name>A0ABT1FCS8_9GAMM</name>
<gene>
    <name evidence="2" type="ORF">NC595_14075</name>
</gene>
<keyword evidence="3" id="KW-1185">Reference proteome</keyword>
<protein>
    <submittedName>
        <fullName evidence="2">Uncharacterized protein</fullName>
    </submittedName>
</protein>
<evidence type="ECO:0000313" key="3">
    <source>
        <dbReference type="Proteomes" id="UP001204615"/>
    </source>
</evidence>
<organism evidence="2 3">
    <name type="scientific">Dyella lutea</name>
    <dbReference type="NCBI Taxonomy" id="2950441"/>
    <lineage>
        <taxon>Bacteria</taxon>
        <taxon>Pseudomonadati</taxon>
        <taxon>Pseudomonadota</taxon>
        <taxon>Gammaproteobacteria</taxon>
        <taxon>Lysobacterales</taxon>
        <taxon>Rhodanobacteraceae</taxon>
        <taxon>Dyella</taxon>
    </lineage>
</organism>
<proteinExistence type="predicted"/>